<accession>A0ABY4GKC8</accession>
<dbReference type="PRINTS" id="PR00080">
    <property type="entry name" value="SDRFAMILY"/>
</dbReference>
<dbReference type="EC" id="1.3.1.28" evidence="3"/>
<dbReference type="PROSITE" id="PS00061">
    <property type="entry name" value="ADH_SHORT"/>
    <property type="match status" value="1"/>
</dbReference>
<evidence type="ECO:0000256" key="3">
    <source>
        <dbReference type="NCBIfam" id="TIGR04316"/>
    </source>
</evidence>
<protein>
    <recommendedName>
        <fullName evidence="3">2,3-dihydro-2,3-dihydroxybenzoate dehydrogenase</fullName>
        <ecNumber evidence="3">1.3.1.28</ecNumber>
    </recommendedName>
</protein>
<dbReference type="PRINTS" id="PR01397">
    <property type="entry name" value="DHBDHDRGNASE"/>
</dbReference>
<dbReference type="Proteomes" id="UP000831537">
    <property type="component" value="Chromosome"/>
</dbReference>
<reference evidence="6 7" key="1">
    <citation type="submission" date="2022-04" db="EMBL/GenBank/DDBJ databases">
        <title>Gracilibacillus sp. isolated from saltern.</title>
        <authorList>
            <person name="Won M."/>
            <person name="Lee C.-M."/>
            <person name="Woen H.-Y."/>
            <person name="Kwon S.-W."/>
        </authorList>
    </citation>
    <scope>NUCLEOTIDE SEQUENCE [LARGE SCALE GENOMIC DNA]</scope>
    <source>
        <strain evidence="6 7">SSPM10-3</strain>
    </source>
</reference>
<name>A0ABY4GKC8_9BACI</name>
<evidence type="ECO:0000256" key="4">
    <source>
        <dbReference type="RuleBase" id="RU000363"/>
    </source>
</evidence>
<evidence type="ECO:0000259" key="5">
    <source>
        <dbReference type="SMART" id="SM00822"/>
    </source>
</evidence>
<proteinExistence type="inferred from homology"/>
<dbReference type="InterPro" id="IPR057326">
    <property type="entry name" value="KR_dom"/>
</dbReference>
<feature type="domain" description="Ketoreductase" evidence="5">
    <location>
        <begin position="9"/>
        <end position="171"/>
    </location>
</feature>
<dbReference type="RefSeq" id="WP_244743184.1">
    <property type="nucleotide sequence ID" value="NZ_CP095071.1"/>
</dbReference>
<dbReference type="NCBIfam" id="TIGR04316">
    <property type="entry name" value="dhbA_paeA"/>
    <property type="match status" value="1"/>
</dbReference>
<dbReference type="Gene3D" id="3.40.50.720">
    <property type="entry name" value="NAD(P)-binding Rossmann-like Domain"/>
    <property type="match status" value="1"/>
</dbReference>
<dbReference type="NCBIfam" id="NF006074">
    <property type="entry name" value="PRK08220.1"/>
    <property type="match status" value="1"/>
</dbReference>
<evidence type="ECO:0000313" key="6">
    <source>
        <dbReference type="EMBL" id="UOQ84820.1"/>
    </source>
</evidence>
<organism evidence="6 7">
    <name type="scientific">Gracilibacillus salinarum</name>
    <dbReference type="NCBI Taxonomy" id="2932255"/>
    <lineage>
        <taxon>Bacteria</taxon>
        <taxon>Bacillati</taxon>
        <taxon>Bacillota</taxon>
        <taxon>Bacilli</taxon>
        <taxon>Bacillales</taxon>
        <taxon>Bacillaceae</taxon>
        <taxon>Gracilibacillus</taxon>
    </lineage>
</organism>
<dbReference type="InterPro" id="IPR003560">
    <property type="entry name" value="DHB_DH"/>
</dbReference>
<evidence type="ECO:0000256" key="1">
    <source>
        <dbReference type="ARBA" id="ARBA00006484"/>
    </source>
</evidence>
<dbReference type="Pfam" id="PF00106">
    <property type="entry name" value="adh_short"/>
    <property type="match status" value="1"/>
</dbReference>
<gene>
    <name evidence="6" type="primary">dhbA</name>
    <name evidence="6" type="ORF">MUN87_19540</name>
</gene>
<comment type="similarity">
    <text evidence="1 4">Belongs to the short-chain dehydrogenases/reductases (SDR) family.</text>
</comment>
<dbReference type="EMBL" id="CP095071">
    <property type="protein sequence ID" value="UOQ84820.1"/>
    <property type="molecule type" value="Genomic_DNA"/>
</dbReference>
<dbReference type="GO" id="GO:0008667">
    <property type="term" value="F:2,3-dihydro-2,3-dihydroxybenzoate dehydrogenase activity"/>
    <property type="evidence" value="ECO:0007669"/>
    <property type="project" value="UniProtKB-EC"/>
</dbReference>
<dbReference type="InterPro" id="IPR002347">
    <property type="entry name" value="SDR_fam"/>
</dbReference>
<dbReference type="InterPro" id="IPR020904">
    <property type="entry name" value="Sc_DH/Rdtase_CS"/>
</dbReference>
<evidence type="ECO:0000313" key="7">
    <source>
        <dbReference type="Proteomes" id="UP000831537"/>
    </source>
</evidence>
<dbReference type="InterPro" id="IPR036291">
    <property type="entry name" value="NAD(P)-bd_dom_sf"/>
</dbReference>
<dbReference type="PANTHER" id="PTHR24321">
    <property type="entry name" value="DEHYDROGENASES, SHORT CHAIN"/>
    <property type="match status" value="1"/>
</dbReference>
<dbReference type="SUPFAM" id="SSF51735">
    <property type="entry name" value="NAD(P)-binding Rossmann-fold domains"/>
    <property type="match status" value="1"/>
</dbReference>
<evidence type="ECO:0000256" key="2">
    <source>
        <dbReference type="ARBA" id="ARBA00023002"/>
    </source>
</evidence>
<sequence length="256" mass="27697">MQLQDIVGKTVMVTGAAGGIGRVVVDSFVQQGAHVAAVDCQHTVMDRFEQNKQVTPFCIDISDIDAVEDVVDTIENKIGAIDILANVAGVLHLAEVDALAQEEWEQTFEVNATSLFLVTKAVSRRMKQRKQGSIVVVSSNAARMPRMSMAAYAASKAAATMYTKCLGLELAKYNIRCNVVSPGSTETNMLRQLWTDENGREQSIKGTQEAYRLGIPLQKLGQAQDIADTILFLASERSGHMTMEDICVDGGATLGV</sequence>
<keyword evidence="2 6" id="KW-0560">Oxidoreductase</keyword>
<keyword evidence="7" id="KW-1185">Reference proteome</keyword>
<dbReference type="PANTHER" id="PTHR24321:SF13">
    <property type="entry name" value="2,3-DIHYDRO-2,3-DIHYDROXYBENZOATE DEHYDROGENASE"/>
    <property type="match status" value="1"/>
</dbReference>
<dbReference type="SMART" id="SM00822">
    <property type="entry name" value="PKS_KR"/>
    <property type="match status" value="1"/>
</dbReference>